<comment type="caution">
    <text evidence="1">The sequence shown here is derived from an EMBL/GenBank/DDBJ whole genome shotgun (WGS) entry which is preliminary data.</text>
</comment>
<accession>A7B3S1</accession>
<dbReference type="GeneID" id="57435188"/>
<organism evidence="1 2">
    <name type="scientific">Mediterraneibacter gnavus (strain ATCC 29149 / DSM 114966 / JCM 6515 / VPI C7-9)</name>
    <name type="common">Ruminococcus gnavus</name>
    <dbReference type="NCBI Taxonomy" id="411470"/>
    <lineage>
        <taxon>Bacteria</taxon>
        <taxon>Bacillati</taxon>
        <taxon>Bacillota</taxon>
        <taxon>Clostridia</taxon>
        <taxon>Lachnospirales</taxon>
        <taxon>Lachnospiraceae</taxon>
        <taxon>Mediterraneibacter</taxon>
    </lineage>
</organism>
<dbReference type="PaxDb" id="411470-RUMGNA_02201"/>
<gene>
    <name evidence="1" type="ORF">RUMGNA_02201</name>
</gene>
<dbReference type="AlphaFoldDB" id="A7B3S1"/>
<dbReference type="EMBL" id="AAYG02000016">
    <property type="protein sequence ID" value="EDN77597.1"/>
    <property type="molecule type" value="Genomic_DNA"/>
</dbReference>
<sequence>MKIKACPFCGCRDRRVRIRRMGGKGYRVVCGACGASGPYAAIKAWWDDKMIAQDAARQGWNNRQEE</sequence>
<dbReference type="Pfam" id="PF14354">
    <property type="entry name" value="Lar_restr_allev"/>
    <property type="match status" value="1"/>
</dbReference>
<reference evidence="1 2" key="2">
    <citation type="submission" date="2007-06" db="EMBL/GenBank/DDBJ databases">
        <title>Draft genome sequence of Ruminococcus gnavus (ATCC 29149).</title>
        <authorList>
            <person name="Sudarsanam P."/>
            <person name="Ley R."/>
            <person name="Guruge J."/>
            <person name="Turnbaugh P.J."/>
            <person name="Mahowald M."/>
            <person name="Liep D."/>
            <person name="Gordon J."/>
        </authorList>
    </citation>
    <scope>NUCLEOTIDE SEQUENCE [LARGE SCALE GENOMIC DNA]</scope>
    <source>
        <strain evidence="1 2">ATCC 29149</strain>
    </source>
</reference>
<evidence type="ECO:0000313" key="1">
    <source>
        <dbReference type="EMBL" id="EDN77597.1"/>
    </source>
</evidence>
<dbReference type="Proteomes" id="UP000004410">
    <property type="component" value="Unassembled WGS sequence"/>
</dbReference>
<name>A7B3S1_MEDG7</name>
<evidence type="ECO:0000313" key="2">
    <source>
        <dbReference type="Proteomes" id="UP000004410"/>
    </source>
</evidence>
<reference evidence="1 2" key="1">
    <citation type="submission" date="2007-04" db="EMBL/GenBank/DDBJ databases">
        <authorList>
            <person name="Fulton L."/>
            <person name="Clifton S."/>
            <person name="Fulton B."/>
            <person name="Xu J."/>
            <person name="Minx P."/>
            <person name="Pepin K.H."/>
            <person name="Johnson M."/>
            <person name="Thiruvilangam P."/>
            <person name="Bhonagiri V."/>
            <person name="Nash W.E."/>
            <person name="Mardis E.R."/>
            <person name="Wilson R.K."/>
        </authorList>
    </citation>
    <scope>NUCLEOTIDE SEQUENCE [LARGE SCALE GENOMIC DNA]</scope>
    <source>
        <strain evidence="1 2">ATCC 29149</strain>
    </source>
</reference>
<protein>
    <recommendedName>
        <fullName evidence="3">Restriction alleviation protein, Lar family</fullName>
    </recommendedName>
</protein>
<proteinExistence type="predicted"/>
<evidence type="ECO:0008006" key="3">
    <source>
        <dbReference type="Google" id="ProtNLM"/>
    </source>
</evidence>
<dbReference type="RefSeq" id="WP_004843138.1">
    <property type="nucleotide sequence ID" value="NZ_AAYG02000016.1"/>
</dbReference>